<keyword evidence="3" id="KW-1185">Reference proteome</keyword>
<feature type="compositionally biased region" description="Basic and acidic residues" evidence="1">
    <location>
        <begin position="93"/>
        <end position="110"/>
    </location>
</feature>
<gene>
    <name evidence="2" type="ORF">HHI36_008768</name>
</gene>
<evidence type="ECO:0000256" key="1">
    <source>
        <dbReference type="SAM" id="MobiDB-lite"/>
    </source>
</evidence>
<feature type="region of interest" description="Disordered" evidence="1">
    <location>
        <begin position="76"/>
        <end position="110"/>
    </location>
</feature>
<comment type="caution">
    <text evidence="2">The sequence shown here is derived from an EMBL/GenBank/DDBJ whole genome shotgun (WGS) entry which is preliminary data.</text>
</comment>
<proteinExistence type="predicted"/>
<organism evidence="2 3">
    <name type="scientific">Cryptolaemus montrouzieri</name>
    <dbReference type="NCBI Taxonomy" id="559131"/>
    <lineage>
        <taxon>Eukaryota</taxon>
        <taxon>Metazoa</taxon>
        <taxon>Ecdysozoa</taxon>
        <taxon>Arthropoda</taxon>
        <taxon>Hexapoda</taxon>
        <taxon>Insecta</taxon>
        <taxon>Pterygota</taxon>
        <taxon>Neoptera</taxon>
        <taxon>Endopterygota</taxon>
        <taxon>Coleoptera</taxon>
        <taxon>Polyphaga</taxon>
        <taxon>Cucujiformia</taxon>
        <taxon>Coccinelloidea</taxon>
        <taxon>Coccinellidae</taxon>
        <taxon>Scymninae</taxon>
        <taxon>Scymnini</taxon>
        <taxon>Cryptolaemus</taxon>
    </lineage>
</organism>
<accession>A0ABD2MTJ2</accession>
<evidence type="ECO:0000313" key="3">
    <source>
        <dbReference type="Proteomes" id="UP001516400"/>
    </source>
</evidence>
<dbReference type="Proteomes" id="UP001516400">
    <property type="component" value="Unassembled WGS sequence"/>
</dbReference>
<evidence type="ECO:0000313" key="2">
    <source>
        <dbReference type="EMBL" id="KAL3269708.1"/>
    </source>
</evidence>
<dbReference type="EMBL" id="JABFTP020000021">
    <property type="protein sequence ID" value="KAL3269708.1"/>
    <property type="molecule type" value="Genomic_DNA"/>
</dbReference>
<name>A0ABD2MTJ2_9CUCU</name>
<dbReference type="AlphaFoldDB" id="A0ABD2MTJ2"/>
<protein>
    <submittedName>
        <fullName evidence="2">Uncharacterized protein</fullName>
    </submittedName>
</protein>
<reference evidence="2 3" key="1">
    <citation type="journal article" date="2021" name="BMC Biol.">
        <title>Horizontally acquired antibacterial genes associated with adaptive radiation of ladybird beetles.</title>
        <authorList>
            <person name="Li H.S."/>
            <person name="Tang X.F."/>
            <person name="Huang Y.H."/>
            <person name="Xu Z.Y."/>
            <person name="Chen M.L."/>
            <person name="Du X.Y."/>
            <person name="Qiu B.Y."/>
            <person name="Chen P.T."/>
            <person name="Zhang W."/>
            <person name="Slipinski A."/>
            <person name="Escalona H.E."/>
            <person name="Waterhouse R.M."/>
            <person name="Zwick A."/>
            <person name="Pang H."/>
        </authorList>
    </citation>
    <scope>NUCLEOTIDE SEQUENCE [LARGE SCALE GENOMIC DNA]</scope>
    <source>
        <strain evidence="2">SYSU2018</strain>
    </source>
</reference>
<sequence length="165" mass="19634">MLSASRKLKDISLIRRNLRQLKNYGLQYSQRCDVNECDCPIPQPKCKRRPEVVLEVNCDRCMFECWEYKPRPRFAPAKTQDEMRQPPRNCEPGMKDPKWRNPTEEKEKADKCQYMSRVDAPISPCPKVFKGKLPKPCLEDPFKFEDEKLPAPDWDFTKKPFCQYR</sequence>